<organism evidence="2 3">
    <name type="scientific">Theobroma cacao</name>
    <name type="common">Cacao</name>
    <name type="synonym">Cocoa</name>
    <dbReference type="NCBI Taxonomy" id="3641"/>
    <lineage>
        <taxon>Eukaryota</taxon>
        <taxon>Viridiplantae</taxon>
        <taxon>Streptophyta</taxon>
        <taxon>Embryophyta</taxon>
        <taxon>Tracheophyta</taxon>
        <taxon>Spermatophyta</taxon>
        <taxon>Magnoliopsida</taxon>
        <taxon>eudicotyledons</taxon>
        <taxon>Gunneridae</taxon>
        <taxon>Pentapetalae</taxon>
        <taxon>rosids</taxon>
        <taxon>malvids</taxon>
        <taxon>Malvales</taxon>
        <taxon>Malvaceae</taxon>
        <taxon>Byttnerioideae</taxon>
        <taxon>Theobroma</taxon>
    </lineage>
</organism>
<dbReference type="HOGENOM" id="CLU_1974559_0_0_1"/>
<name>A0A061ES60_THECC</name>
<proteinExistence type="predicted"/>
<dbReference type="InParanoid" id="A0A061ES60"/>
<evidence type="ECO:0000313" key="2">
    <source>
        <dbReference type="EMBL" id="EOY07518.1"/>
    </source>
</evidence>
<sequence>MERIFPEGGIIEGRRGMPRRIVGPRLRGPGRGDCSPRFAAQGDESDVDSTFCCAQKRLSDVSDKLFHQDPKHTYTGNCWAKTGNKSRKGYLWNHKADLTCQTCCKIEGDPPLIFFTMNPTAPCSPRR</sequence>
<protein>
    <submittedName>
        <fullName evidence="2">Uncharacterized protein</fullName>
    </submittedName>
</protein>
<feature type="region of interest" description="Disordered" evidence="1">
    <location>
        <begin position="20"/>
        <end position="43"/>
    </location>
</feature>
<keyword evidence="3" id="KW-1185">Reference proteome</keyword>
<gene>
    <name evidence="2" type="ORF">TCM_021931</name>
</gene>
<evidence type="ECO:0000256" key="1">
    <source>
        <dbReference type="SAM" id="MobiDB-lite"/>
    </source>
</evidence>
<dbReference type="Proteomes" id="UP000026915">
    <property type="component" value="Chromosome 5"/>
</dbReference>
<evidence type="ECO:0000313" key="3">
    <source>
        <dbReference type="Proteomes" id="UP000026915"/>
    </source>
</evidence>
<accession>A0A061ES60</accession>
<reference evidence="2 3" key="1">
    <citation type="journal article" date="2013" name="Genome Biol.">
        <title>The genome sequence of the most widely cultivated cacao type and its use to identify candidate genes regulating pod color.</title>
        <authorList>
            <person name="Motamayor J.C."/>
            <person name="Mockaitis K."/>
            <person name="Schmutz J."/>
            <person name="Haiminen N."/>
            <person name="Iii D.L."/>
            <person name="Cornejo O."/>
            <person name="Findley S.D."/>
            <person name="Zheng P."/>
            <person name="Utro F."/>
            <person name="Royaert S."/>
            <person name="Saski C."/>
            <person name="Jenkins J."/>
            <person name="Podicheti R."/>
            <person name="Zhao M."/>
            <person name="Scheffler B.E."/>
            <person name="Stack J.C."/>
            <person name="Feltus F.A."/>
            <person name="Mustiga G.M."/>
            <person name="Amores F."/>
            <person name="Phillips W."/>
            <person name="Marelli J.P."/>
            <person name="May G.D."/>
            <person name="Shapiro H."/>
            <person name="Ma J."/>
            <person name="Bustamante C.D."/>
            <person name="Schnell R.J."/>
            <person name="Main D."/>
            <person name="Gilbert D."/>
            <person name="Parida L."/>
            <person name="Kuhn D.N."/>
        </authorList>
    </citation>
    <scope>NUCLEOTIDE SEQUENCE [LARGE SCALE GENOMIC DNA]</scope>
    <source>
        <strain evidence="3">cv. Matina 1-6</strain>
    </source>
</reference>
<dbReference type="EMBL" id="CM001883">
    <property type="protein sequence ID" value="EOY07518.1"/>
    <property type="molecule type" value="Genomic_DNA"/>
</dbReference>
<dbReference type="Gramene" id="EOY07518">
    <property type="protein sequence ID" value="EOY07518"/>
    <property type="gene ID" value="TCM_021931"/>
</dbReference>
<dbReference type="AlphaFoldDB" id="A0A061ES60"/>